<name>A0A553PHR6_TIGCA</name>
<gene>
    <name evidence="2" type="ORF">TCAL_11385</name>
</gene>
<dbReference type="InterPro" id="IPR016186">
    <property type="entry name" value="C-type_lectin-like/link_sf"/>
</dbReference>
<evidence type="ECO:0000313" key="3">
    <source>
        <dbReference type="Proteomes" id="UP000318571"/>
    </source>
</evidence>
<dbReference type="SUPFAM" id="SSF56436">
    <property type="entry name" value="C-type lectin-like"/>
    <property type="match status" value="1"/>
</dbReference>
<evidence type="ECO:0000313" key="2">
    <source>
        <dbReference type="EMBL" id="TRY77228.1"/>
    </source>
</evidence>
<dbReference type="CDD" id="cd00037">
    <property type="entry name" value="CLECT"/>
    <property type="match status" value="1"/>
</dbReference>
<accession>A0A553PHR6</accession>
<organism evidence="2 3">
    <name type="scientific">Tigriopus californicus</name>
    <name type="common">Marine copepod</name>
    <dbReference type="NCBI Taxonomy" id="6832"/>
    <lineage>
        <taxon>Eukaryota</taxon>
        <taxon>Metazoa</taxon>
        <taxon>Ecdysozoa</taxon>
        <taxon>Arthropoda</taxon>
        <taxon>Crustacea</taxon>
        <taxon>Multicrustacea</taxon>
        <taxon>Hexanauplia</taxon>
        <taxon>Copepoda</taxon>
        <taxon>Harpacticoida</taxon>
        <taxon>Harpacticidae</taxon>
        <taxon>Tigriopus</taxon>
    </lineage>
</organism>
<keyword evidence="3" id="KW-1185">Reference proteome</keyword>
<dbReference type="Gene3D" id="3.10.100.10">
    <property type="entry name" value="Mannose-Binding Protein A, subunit A"/>
    <property type="match status" value="1"/>
</dbReference>
<dbReference type="EMBL" id="VCGU01000004">
    <property type="protein sequence ID" value="TRY77228.1"/>
    <property type="molecule type" value="Genomic_DNA"/>
</dbReference>
<sequence>MVPSAVCPPTGGVTTVINDVHYWVPPKQTTFQEGNDLCQENGMTLASVTTSAKVNQVLQAASGPGSYWVGIYNPNHDWLECQNEGCQSRLFTVYGLVLNYYGLNVPIVVKKNYKCLELSQNSSLLSQDCQALLQPICEVDCSPKDPCNQPHPDMYPLHGRWVLNFLITNNNGKSFDDIKATCQSQNSQVTFIKEVRDLWNPDWLAKHKGGPHNEIYIGLDPSSLPKACTEREWIDTCEGLRWLDGTPYDRNVVSWGVETNGLASVGCFIVTNSSTGRKYIKGVNDCQVQRSSSCVSDCMYTRCPISRDIENGNSDRDRYRHVQKDKIRFV</sequence>
<reference evidence="2 3" key="1">
    <citation type="journal article" date="2018" name="Nat. Ecol. Evol.">
        <title>Genomic signatures of mitonuclear coevolution across populations of Tigriopus californicus.</title>
        <authorList>
            <person name="Barreto F.S."/>
            <person name="Watson E.T."/>
            <person name="Lima T.G."/>
            <person name="Willett C.S."/>
            <person name="Edmands S."/>
            <person name="Li W."/>
            <person name="Burton R.S."/>
        </authorList>
    </citation>
    <scope>NUCLEOTIDE SEQUENCE [LARGE SCALE GENOMIC DNA]</scope>
    <source>
        <strain evidence="2 3">San Diego</strain>
    </source>
</reference>
<dbReference type="Proteomes" id="UP000318571">
    <property type="component" value="Chromosome 5"/>
</dbReference>
<feature type="domain" description="C-type lectin" evidence="1">
    <location>
        <begin position="7"/>
        <end position="138"/>
    </location>
</feature>
<evidence type="ECO:0000259" key="1">
    <source>
        <dbReference type="SMART" id="SM00034"/>
    </source>
</evidence>
<comment type="caution">
    <text evidence="2">The sequence shown here is derived from an EMBL/GenBank/DDBJ whole genome shotgun (WGS) entry which is preliminary data.</text>
</comment>
<dbReference type="InterPro" id="IPR016187">
    <property type="entry name" value="CTDL_fold"/>
</dbReference>
<dbReference type="InterPro" id="IPR001304">
    <property type="entry name" value="C-type_lectin-like"/>
</dbReference>
<proteinExistence type="predicted"/>
<protein>
    <recommendedName>
        <fullName evidence="1">C-type lectin domain-containing protein</fullName>
    </recommendedName>
</protein>
<dbReference type="SMART" id="SM00034">
    <property type="entry name" value="CLECT"/>
    <property type="match status" value="1"/>
</dbReference>
<dbReference type="Pfam" id="PF00059">
    <property type="entry name" value="Lectin_C"/>
    <property type="match status" value="1"/>
</dbReference>
<dbReference type="AlphaFoldDB" id="A0A553PHR6"/>